<evidence type="ECO:0000313" key="1">
    <source>
        <dbReference type="EMBL" id="TLM77560.1"/>
    </source>
</evidence>
<name>A0ABY2UIJ3_9GAMM</name>
<protein>
    <submittedName>
        <fullName evidence="1">Uncharacterized protein</fullName>
    </submittedName>
</protein>
<keyword evidence="2" id="KW-1185">Reference proteome</keyword>
<dbReference type="PROSITE" id="PS51257">
    <property type="entry name" value="PROKAR_LIPOPROTEIN"/>
    <property type="match status" value="1"/>
</dbReference>
<accession>A0ABY2UIJ3</accession>
<proteinExistence type="predicted"/>
<dbReference type="EMBL" id="VANI01000009">
    <property type="protein sequence ID" value="TLM77560.1"/>
    <property type="molecule type" value="Genomic_DNA"/>
</dbReference>
<sequence length="162" mass="17295">MRAMTTTSAEQPATTSSVLIGTLMACALSWLAGCTTSGPSAINPRNLAQSAVADTHLGWKPAPAHQLNYSLATSSGIARMEVRELPADLQTVTIELPGMRNVEGVQWRGASGEHAMLFDGAEGADGVTLERQQRGYRLQLQGTALESIRSGGFLTVIDYYRN</sequence>
<organism evidence="1 2">
    <name type="scientific">Microbulbifer harenosus</name>
    <dbReference type="NCBI Taxonomy" id="2576840"/>
    <lineage>
        <taxon>Bacteria</taxon>
        <taxon>Pseudomonadati</taxon>
        <taxon>Pseudomonadota</taxon>
        <taxon>Gammaproteobacteria</taxon>
        <taxon>Cellvibrionales</taxon>
        <taxon>Microbulbiferaceae</taxon>
        <taxon>Microbulbifer</taxon>
    </lineage>
</organism>
<evidence type="ECO:0000313" key="2">
    <source>
        <dbReference type="Proteomes" id="UP000306791"/>
    </source>
</evidence>
<dbReference type="Proteomes" id="UP000306791">
    <property type="component" value="Unassembled WGS sequence"/>
</dbReference>
<comment type="caution">
    <text evidence="1">The sequence shown here is derived from an EMBL/GenBank/DDBJ whole genome shotgun (WGS) entry which is preliminary data.</text>
</comment>
<dbReference type="RefSeq" id="WP_138235241.1">
    <property type="nucleotide sequence ID" value="NZ_CP185860.1"/>
</dbReference>
<reference evidence="1 2" key="1">
    <citation type="submission" date="2019-05" db="EMBL/GenBank/DDBJ databases">
        <title>Microbulbifer harenosus sp. nov., an alginate-degrading bacterium isolated from coastal sand.</title>
        <authorList>
            <person name="Huang H."/>
            <person name="Mo K."/>
            <person name="Bao S."/>
        </authorList>
    </citation>
    <scope>NUCLEOTIDE SEQUENCE [LARGE SCALE GENOMIC DNA]</scope>
    <source>
        <strain evidence="1 2">HB161719</strain>
    </source>
</reference>
<gene>
    <name evidence="1" type="ORF">FDY93_08055</name>
</gene>